<keyword evidence="4" id="KW-1003">Cell membrane</keyword>
<comment type="similarity">
    <text evidence="2">Belongs to the nucleobase:cation symporter-2 (NCS2) (TC 2.A.40) family.</text>
</comment>
<proteinExistence type="inferred from homology"/>
<feature type="transmembrane region" description="Helical" evidence="8">
    <location>
        <begin position="147"/>
        <end position="165"/>
    </location>
</feature>
<evidence type="ECO:0000256" key="6">
    <source>
        <dbReference type="ARBA" id="ARBA00022989"/>
    </source>
</evidence>
<feature type="transmembrane region" description="Helical" evidence="8">
    <location>
        <begin position="213"/>
        <end position="230"/>
    </location>
</feature>
<evidence type="ECO:0000313" key="9">
    <source>
        <dbReference type="EMBL" id="QMV15144.1"/>
    </source>
</evidence>
<keyword evidence="7 8" id="KW-0472">Membrane</keyword>
<feature type="transmembrane region" description="Helical" evidence="8">
    <location>
        <begin position="30"/>
        <end position="46"/>
    </location>
</feature>
<dbReference type="PANTHER" id="PTHR42810:SF4">
    <property type="entry name" value="URIC ACID TRANSPORTER UACT"/>
    <property type="match status" value="1"/>
</dbReference>
<evidence type="ECO:0000256" key="1">
    <source>
        <dbReference type="ARBA" id="ARBA00004651"/>
    </source>
</evidence>
<dbReference type="InterPro" id="IPR006042">
    <property type="entry name" value="Xan_ur_permease"/>
</dbReference>
<dbReference type="Pfam" id="PF00860">
    <property type="entry name" value="Xan_ur_permease"/>
    <property type="match status" value="1"/>
</dbReference>
<keyword evidence="6 8" id="KW-1133">Transmembrane helix</keyword>
<feature type="transmembrane region" description="Helical" evidence="8">
    <location>
        <begin position="172"/>
        <end position="193"/>
    </location>
</feature>
<feature type="transmembrane region" description="Helical" evidence="8">
    <location>
        <begin position="380"/>
        <end position="396"/>
    </location>
</feature>
<reference evidence="9 10" key="1">
    <citation type="journal article" date="2020" name="J. Nat. Prod.">
        <title>Genomics-Metabolomics Profiling Disclosed Marine Vibrio spartinae 3.6 as a Producer of a New Branched Side Chain Prodigiosin.</title>
        <authorList>
            <person name="Vitale G.A."/>
            <person name="Sciarretta M."/>
            <person name="Palma Esposito F."/>
            <person name="January G.G."/>
            <person name="Giaccio M."/>
            <person name="Bunk B."/>
            <person name="Sproer C."/>
            <person name="Bajerski F."/>
            <person name="Power D."/>
            <person name="Festa C."/>
            <person name="Monti M.C."/>
            <person name="D'Auria M.V."/>
            <person name="de Pascale D."/>
        </authorList>
    </citation>
    <scope>NUCLEOTIDE SEQUENCE [LARGE SCALE GENOMIC DNA]</scope>
    <source>
        <strain evidence="9 10">3.6</strain>
    </source>
</reference>
<dbReference type="PANTHER" id="PTHR42810">
    <property type="entry name" value="PURINE PERMEASE C1399.01C-RELATED"/>
    <property type="match status" value="1"/>
</dbReference>
<evidence type="ECO:0000256" key="3">
    <source>
        <dbReference type="ARBA" id="ARBA00022448"/>
    </source>
</evidence>
<feature type="transmembrane region" description="Helical" evidence="8">
    <location>
        <begin position="356"/>
        <end position="374"/>
    </location>
</feature>
<keyword evidence="5 8" id="KW-0812">Transmembrane</keyword>
<evidence type="ECO:0000256" key="2">
    <source>
        <dbReference type="ARBA" id="ARBA00008821"/>
    </source>
</evidence>
<evidence type="ECO:0000256" key="5">
    <source>
        <dbReference type="ARBA" id="ARBA00022692"/>
    </source>
</evidence>
<dbReference type="PROSITE" id="PS01116">
    <property type="entry name" value="XANTH_URACIL_PERMASE"/>
    <property type="match status" value="1"/>
</dbReference>
<keyword evidence="10" id="KW-1185">Reference proteome</keyword>
<organism evidence="9 10">
    <name type="scientific">Vibrio spartinae</name>
    <dbReference type="NCBI Taxonomy" id="1918945"/>
    <lineage>
        <taxon>Bacteria</taxon>
        <taxon>Pseudomonadati</taxon>
        <taxon>Pseudomonadota</taxon>
        <taxon>Gammaproteobacteria</taxon>
        <taxon>Vibrionales</taxon>
        <taxon>Vibrionaceae</taxon>
        <taxon>Vibrio</taxon>
    </lineage>
</organism>
<evidence type="ECO:0000256" key="8">
    <source>
        <dbReference type="SAM" id="Phobius"/>
    </source>
</evidence>
<feature type="transmembrane region" description="Helical" evidence="8">
    <location>
        <begin position="295"/>
        <end position="317"/>
    </location>
</feature>
<dbReference type="RefSeq" id="WP_182287609.1">
    <property type="nucleotide sequence ID" value="NZ_CP046268.1"/>
</dbReference>
<comment type="subcellular location">
    <subcellularLocation>
        <location evidence="1">Cell membrane</location>
        <topology evidence="1">Multi-pass membrane protein</topology>
    </subcellularLocation>
</comment>
<evidence type="ECO:0000313" key="10">
    <source>
        <dbReference type="Proteomes" id="UP000515264"/>
    </source>
</evidence>
<evidence type="ECO:0000256" key="4">
    <source>
        <dbReference type="ARBA" id="ARBA00022475"/>
    </source>
</evidence>
<gene>
    <name evidence="9" type="primary">pyrP</name>
    <name evidence="9" type="ORF">Vspart_02422</name>
</gene>
<feature type="transmembrane region" description="Helical" evidence="8">
    <location>
        <begin position="323"/>
        <end position="344"/>
    </location>
</feature>
<feature type="transmembrane region" description="Helical" evidence="8">
    <location>
        <begin position="76"/>
        <end position="94"/>
    </location>
</feature>
<sequence>MKNAILGVQMLFVAFGALVLVPLLTGLDPNVALFGAGIGTLLFQLITRRSVPIFLASSFAFIAPILYGVQAWGIPATMGGLVAAGAVYVLLGGLIRVNGADFIHKLLPPVVIGPIIMVIGLGLAPTAVNMALGKTGDGSIQLIDGQVALWISCISLFTTILISVFARGMFKLLPIFGGIIAGYTLSLIFDVVSFEAVENAAWFSLPHFTMPEFNINAILFMIPVAIAPAVEHVGDILSISNVTGKNYLKKPGLHRTIAGDGIATIAAAMVGAPPNTTYSEVTGAVMLTKAFNPVIMTWAAVTAIILALVGKLGALLQTIPVPVMGGIMILLFGSIASVGLNTLIKNHVDLHRSRNLVIVSVTLVFGIGGMAFGIGEFSLQGISLCGVVAILLNLILPNDLGENHVVDNAQMED</sequence>
<feature type="transmembrane region" description="Helical" evidence="8">
    <location>
        <begin position="53"/>
        <end position="70"/>
    </location>
</feature>
<feature type="transmembrane region" description="Helical" evidence="8">
    <location>
        <begin position="106"/>
        <end position="127"/>
    </location>
</feature>
<keyword evidence="3" id="KW-0813">Transport</keyword>
<protein>
    <submittedName>
        <fullName evidence="9">Uracil transporter</fullName>
    </submittedName>
</protein>
<dbReference type="InterPro" id="IPR006043">
    <property type="entry name" value="NCS2"/>
</dbReference>
<feature type="transmembrane region" description="Helical" evidence="8">
    <location>
        <begin position="5"/>
        <end position="24"/>
    </location>
</feature>
<dbReference type="Proteomes" id="UP000515264">
    <property type="component" value="Chromosome 1"/>
</dbReference>
<accession>A0ABX6R133</accession>
<name>A0ABX6R133_9VIBR</name>
<dbReference type="NCBIfam" id="TIGR00801">
    <property type="entry name" value="ncs2"/>
    <property type="match status" value="1"/>
</dbReference>
<evidence type="ECO:0000256" key="7">
    <source>
        <dbReference type="ARBA" id="ARBA00023136"/>
    </source>
</evidence>
<dbReference type="EMBL" id="CP046268">
    <property type="protein sequence ID" value="QMV15144.1"/>
    <property type="molecule type" value="Genomic_DNA"/>
</dbReference>